<dbReference type="AlphaFoldDB" id="A0A9P4S2B6"/>
<organism evidence="3 4">
    <name type="scientific">Patellaria atrata CBS 101060</name>
    <dbReference type="NCBI Taxonomy" id="1346257"/>
    <lineage>
        <taxon>Eukaryota</taxon>
        <taxon>Fungi</taxon>
        <taxon>Dikarya</taxon>
        <taxon>Ascomycota</taxon>
        <taxon>Pezizomycotina</taxon>
        <taxon>Dothideomycetes</taxon>
        <taxon>Dothideomycetes incertae sedis</taxon>
        <taxon>Patellariales</taxon>
        <taxon>Patellariaceae</taxon>
        <taxon>Patellaria</taxon>
    </lineage>
</organism>
<feature type="domain" description="Inner kinetochore subunit AME1" evidence="2">
    <location>
        <begin position="1"/>
        <end position="138"/>
    </location>
</feature>
<evidence type="ECO:0000256" key="1">
    <source>
        <dbReference type="SAM" id="Coils"/>
    </source>
</evidence>
<dbReference type="Pfam" id="PF20994">
    <property type="entry name" value="CENPU"/>
    <property type="match status" value="1"/>
</dbReference>
<evidence type="ECO:0000313" key="3">
    <source>
        <dbReference type="EMBL" id="KAF2834310.1"/>
    </source>
</evidence>
<proteinExistence type="predicted"/>
<name>A0A9P4S2B6_9PEZI</name>
<comment type="caution">
    <text evidence="3">The sequence shown here is derived from an EMBL/GenBank/DDBJ whole genome shotgun (WGS) entry which is preliminary data.</text>
</comment>
<gene>
    <name evidence="3" type="ORF">M501DRAFT_944509</name>
</gene>
<dbReference type="InterPro" id="IPR048743">
    <property type="entry name" value="AME1"/>
</dbReference>
<evidence type="ECO:0000259" key="2">
    <source>
        <dbReference type="Pfam" id="PF20994"/>
    </source>
</evidence>
<feature type="non-terminal residue" evidence="3">
    <location>
        <position position="1"/>
    </location>
</feature>
<sequence length="148" mass="16647">AFAAELEDRLFEITEAVDAGETLKNRAKDAVKAKARLRDELLEVKRKREEIAIKMDAVRKNRAEKMSAWSERDQVNESMWDLEMALKRGMAKAIADDRNEEGLSATEVLLSDLIEKVGSIGASKGLLERTRAFNSRLEITADIVEGRI</sequence>
<dbReference type="OrthoDB" id="5377952at2759"/>
<accession>A0A9P4S2B6</accession>
<keyword evidence="1" id="KW-0175">Coiled coil</keyword>
<keyword evidence="4" id="KW-1185">Reference proteome</keyword>
<feature type="coiled-coil region" evidence="1">
    <location>
        <begin position="20"/>
        <end position="54"/>
    </location>
</feature>
<reference evidence="3" key="1">
    <citation type="journal article" date="2020" name="Stud. Mycol.">
        <title>101 Dothideomycetes genomes: a test case for predicting lifestyles and emergence of pathogens.</title>
        <authorList>
            <person name="Haridas S."/>
            <person name="Albert R."/>
            <person name="Binder M."/>
            <person name="Bloem J."/>
            <person name="Labutti K."/>
            <person name="Salamov A."/>
            <person name="Andreopoulos B."/>
            <person name="Baker S."/>
            <person name="Barry K."/>
            <person name="Bills G."/>
            <person name="Bluhm B."/>
            <person name="Cannon C."/>
            <person name="Castanera R."/>
            <person name="Culley D."/>
            <person name="Daum C."/>
            <person name="Ezra D."/>
            <person name="Gonzalez J."/>
            <person name="Henrissat B."/>
            <person name="Kuo A."/>
            <person name="Liang C."/>
            <person name="Lipzen A."/>
            <person name="Lutzoni F."/>
            <person name="Magnuson J."/>
            <person name="Mondo S."/>
            <person name="Nolan M."/>
            <person name="Ohm R."/>
            <person name="Pangilinan J."/>
            <person name="Park H.-J."/>
            <person name="Ramirez L."/>
            <person name="Alfaro M."/>
            <person name="Sun H."/>
            <person name="Tritt A."/>
            <person name="Yoshinaga Y."/>
            <person name="Zwiers L.-H."/>
            <person name="Turgeon B."/>
            <person name="Goodwin S."/>
            <person name="Spatafora J."/>
            <person name="Crous P."/>
            <person name="Grigoriev I."/>
        </authorList>
    </citation>
    <scope>NUCLEOTIDE SEQUENCE</scope>
    <source>
        <strain evidence="3">CBS 101060</strain>
    </source>
</reference>
<dbReference type="Proteomes" id="UP000799429">
    <property type="component" value="Unassembled WGS sequence"/>
</dbReference>
<protein>
    <recommendedName>
        <fullName evidence="2">Inner kinetochore subunit AME1 domain-containing protein</fullName>
    </recommendedName>
</protein>
<dbReference type="EMBL" id="MU006121">
    <property type="protein sequence ID" value="KAF2834310.1"/>
    <property type="molecule type" value="Genomic_DNA"/>
</dbReference>
<evidence type="ECO:0000313" key="4">
    <source>
        <dbReference type="Proteomes" id="UP000799429"/>
    </source>
</evidence>